<dbReference type="Proteomes" id="UP000315295">
    <property type="component" value="Unassembled WGS sequence"/>
</dbReference>
<reference evidence="2 3" key="1">
    <citation type="journal article" date="2019" name="G3 (Bethesda)">
        <title>Sequencing of a Wild Apple (Malus baccata) Genome Unravels the Differences Between Cultivated and Wild Apple Species Regarding Disease Resistance and Cold Tolerance.</title>
        <authorList>
            <person name="Chen X."/>
        </authorList>
    </citation>
    <scope>NUCLEOTIDE SEQUENCE [LARGE SCALE GENOMIC DNA]</scope>
    <source>
        <strain evidence="3">cv. Shandingzi</strain>
        <tissue evidence="2">Leaves</tissue>
    </source>
</reference>
<feature type="region of interest" description="Disordered" evidence="1">
    <location>
        <begin position="1"/>
        <end position="22"/>
    </location>
</feature>
<sequence length="95" mass="10360">MRNKHKGTTRNAATLNNSPLSFETAPIQDQSPLYPASMNPNPNAATAALGGTVFKTLTLNGNVKFSGVVESSDMYFKDKALFCDQHFFSSLLINF</sequence>
<gene>
    <name evidence="2" type="ORF">C1H46_007981</name>
</gene>
<name>A0A540N610_MALBA</name>
<proteinExistence type="predicted"/>
<organism evidence="2 3">
    <name type="scientific">Malus baccata</name>
    <name type="common">Siberian crab apple</name>
    <name type="synonym">Pyrus baccata</name>
    <dbReference type="NCBI Taxonomy" id="106549"/>
    <lineage>
        <taxon>Eukaryota</taxon>
        <taxon>Viridiplantae</taxon>
        <taxon>Streptophyta</taxon>
        <taxon>Embryophyta</taxon>
        <taxon>Tracheophyta</taxon>
        <taxon>Spermatophyta</taxon>
        <taxon>Magnoliopsida</taxon>
        <taxon>eudicotyledons</taxon>
        <taxon>Gunneridae</taxon>
        <taxon>Pentapetalae</taxon>
        <taxon>rosids</taxon>
        <taxon>fabids</taxon>
        <taxon>Rosales</taxon>
        <taxon>Rosaceae</taxon>
        <taxon>Amygdaloideae</taxon>
        <taxon>Maleae</taxon>
        <taxon>Malus</taxon>
    </lineage>
</organism>
<evidence type="ECO:0000256" key="1">
    <source>
        <dbReference type="SAM" id="MobiDB-lite"/>
    </source>
</evidence>
<evidence type="ECO:0000313" key="2">
    <source>
        <dbReference type="EMBL" id="TQE06482.1"/>
    </source>
</evidence>
<comment type="caution">
    <text evidence="2">The sequence shown here is derived from an EMBL/GenBank/DDBJ whole genome shotgun (WGS) entry which is preliminary data.</text>
</comment>
<evidence type="ECO:0000313" key="3">
    <source>
        <dbReference type="Proteomes" id="UP000315295"/>
    </source>
</evidence>
<dbReference type="AlphaFoldDB" id="A0A540N610"/>
<protein>
    <submittedName>
        <fullName evidence="2">Uncharacterized protein</fullName>
    </submittedName>
</protein>
<feature type="compositionally biased region" description="Polar residues" evidence="1">
    <location>
        <begin position="9"/>
        <end position="22"/>
    </location>
</feature>
<dbReference type="EMBL" id="VIEB01000103">
    <property type="protein sequence ID" value="TQE06482.1"/>
    <property type="molecule type" value="Genomic_DNA"/>
</dbReference>
<keyword evidence="3" id="KW-1185">Reference proteome</keyword>
<accession>A0A540N610</accession>